<reference evidence="9 10" key="1">
    <citation type="submission" date="2018-10" db="EMBL/GenBank/DDBJ databases">
        <authorList>
            <consortium name="Pathogen Informatics"/>
        </authorList>
    </citation>
    <scope>NUCLEOTIDE SEQUENCE [LARGE SCALE GENOMIC DNA]</scope>
</reference>
<feature type="compositionally biased region" description="Basic and acidic residues" evidence="8">
    <location>
        <begin position="457"/>
        <end position="469"/>
    </location>
</feature>
<feature type="compositionally biased region" description="Acidic residues" evidence="8">
    <location>
        <begin position="498"/>
        <end position="509"/>
    </location>
</feature>
<evidence type="ECO:0000256" key="6">
    <source>
        <dbReference type="ARBA" id="ARBA00023273"/>
    </source>
</evidence>
<evidence type="ECO:0008006" key="11">
    <source>
        <dbReference type="Google" id="ProtNLM"/>
    </source>
</evidence>
<keyword evidence="6" id="KW-0966">Cell projection</keyword>
<feature type="compositionally biased region" description="Polar residues" evidence="8">
    <location>
        <begin position="417"/>
        <end position="438"/>
    </location>
</feature>
<dbReference type="GO" id="GO:0005929">
    <property type="term" value="C:cilium"/>
    <property type="evidence" value="ECO:0007669"/>
    <property type="project" value="UniProtKB-SubCell"/>
</dbReference>
<evidence type="ECO:0000256" key="7">
    <source>
        <dbReference type="SAM" id="Coils"/>
    </source>
</evidence>
<protein>
    <recommendedName>
        <fullName evidence="11">Clusterin-associated protein 1</fullName>
    </recommendedName>
</protein>
<evidence type="ECO:0000256" key="3">
    <source>
        <dbReference type="ARBA" id="ARBA00022794"/>
    </source>
</evidence>
<dbReference type="PANTHER" id="PTHR21547:SF0">
    <property type="entry name" value="CLUSTERIN-ASSOCIATED PROTEIN 1"/>
    <property type="match status" value="1"/>
</dbReference>
<evidence type="ECO:0000256" key="8">
    <source>
        <dbReference type="SAM" id="MobiDB-lite"/>
    </source>
</evidence>
<accession>A0A0R3UF76</accession>
<keyword evidence="3" id="KW-0970">Cilium biogenesis/degradation</keyword>
<evidence type="ECO:0000256" key="1">
    <source>
        <dbReference type="ARBA" id="ARBA00004138"/>
    </source>
</evidence>
<dbReference type="EMBL" id="UXSR01005209">
    <property type="protein sequence ID" value="VDD79727.1"/>
    <property type="molecule type" value="Genomic_DNA"/>
</dbReference>
<dbReference type="STRING" id="53468.A0A0R3UF76"/>
<organism evidence="9 10">
    <name type="scientific">Mesocestoides corti</name>
    <name type="common">Flatworm</name>
    <dbReference type="NCBI Taxonomy" id="53468"/>
    <lineage>
        <taxon>Eukaryota</taxon>
        <taxon>Metazoa</taxon>
        <taxon>Spiralia</taxon>
        <taxon>Lophotrochozoa</taxon>
        <taxon>Platyhelminthes</taxon>
        <taxon>Cestoda</taxon>
        <taxon>Eucestoda</taxon>
        <taxon>Cyclophyllidea</taxon>
        <taxon>Mesocestoididae</taxon>
        <taxon>Mesocestoides</taxon>
    </lineage>
</organism>
<gene>
    <name evidence="9" type="ORF">MCOS_LOCUS5730</name>
</gene>
<keyword evidence="10" id="KW-1185">Reference proteome</keyword>
<dbReference type="OrthoDB" id="438545at2759"/>
<evidence type="ECO:0000256" key="2">
    <source>
        <dbReference type="ARBA" id="ARBA00008340"/>
    </source>
</evidence>
<feature type="coiled-coil region" evidence="7">
    <location>
        <begin position="216"/>
        <end position="250"/>
    </location>
</feature>
<feature type="compositionally biased region" description="Polar residues" evidence="8">
    <location>
        <begin position="380"/>
        <end position="391"/>
    </location>
</feature>
<feature type="region of interest" description="Disordered" evidence="8">
    <location>
        <begin position="362"/>
        <end position="398"/>
    </location>
</feature>
<dbReference type="PANTHER" id="PTHR21547">
    <property type="entry name" value="CLUSTERIN ASSOCIATED PROTEIN 1"/>
    <property type="match status" value="1"/>
</dbReference>
<name>A0A0R3UF76_MESCO</name>
<dbReference type="GO" id="GO:0060271">
    <property type="term" value="P:cilium assembly"/>
    <property type="evidence" value="ECO:0007669"/>
    <property type="project" value="TreeGrafter"/>
</dbReference>
<dbReference type="Proteomes" id="UP000267029">
    <property type="component" value="Unassembled WGS sequence"/>
</dbReference>
<evidence type="ECO:0000256" key="4">
    <source>
        <dbReference type="ARBA" id="ARBA00023054"/>
    </source>
</evidence>
<evidence type="ECO:0000313" key="9">
    <source>
        <dbReference type="EMBL" id="VDD79727.1"/>
    </source>
</evidence>
<feature type="compositionally biased region" description="Acidic residues" evidence="8">
    <location>
        <begin position="364"/>
        <end position="379"/>
    </location>
</feature>
<evidence type="ECO:0000256" key="5">
    <source>
        <dbReference type="ARBA" id="ARBA00023069"/>
    </source>
</evidence>
<proteinExistence type="inferred from homology"/>
<feature type="region of interest" description="Disordered" evidence="8">
    <location>
        <begin position="417"/>
        <end position="509"/>
    </location>
</feature>
<dbReference type="GO" id="GO:0005815">
    <property type="term" value="C:microtubule organizing center"/>
    <property type="evidence" value="ECO:0007669"/>
    <property type="project" value="TreeGrafter"/>
</dbReference>
<dbReference type="InterPro" id="IPR019366">
    <property type="entry name" value="Clusterin-associated_protein-1"/>
</dbReference>
<dbReference type="GO" id="GO:0030992">
    <property type="term" value="C:intraciliary transport particle B"/>
    <property type="evidence" value="ECO:0007669"/>
    <property type="project" value="TreeGrafter"/>
</dbReference>
<keyword evidence="5" id="KW-0969">Cilium</keyword>
<dbReference type="AlphaFoldDB" id="A0A0R3UF76"/>
<comment type="similarity">
    <text evidence="2">Belongs to the CLUAP1 family.</text>
</comment>
<sequence length="509" mass="57415">MSWREMRNFSEMMRALGYPRIISIENFRTPNFPLLSEILKWLAMRFDPNVDVPKCLDTEQDRVIFIKLIVQFMATKAFIKLNAKRLYKADGYAVKEILKIVNLLYAALNIEAKPDDEESVEFNLAEIVNVERLKQLQQTRALASQLITAGAALHSFMSREVDLRQTRNDAICRQLDIEWVEKCIASARDSIQEEIARTESALINITADEGTLDGKIEKRRNELERNQKRLSTLQSVRPAYMEEYEQLEEELNIYYETYLTLFRNLSYLENLKEEIMQSDDTPFQENDAPIKFSLDEIQKTKSVSLFNEYFYITETESHFQVAGAIASEKSHLQKSLALTGVSQVTNKVRDFSNTNADTGFELCDNTEDSGSDNASEDSSDLVTNDSSSEGNNDCDDDDVIKGLSIIGTGYQMSGNWSPGHSLANQSNDARPNNMNANSFGMPVDIHSPESKGNGEVGDFRTENVDRELSETTGKANGNVGGFGGVFRGTISSTRVPEIPEEDEDDADDF</sequence>
<comment type="subcellular location">
    <subcellularLocation>
        <location evidence="1">Cell projection</location>
        <location evidence="1">Cilium</location>
    </subcellularLocation>
</comment>
<keyword evidence="4 7" id="KW-0175">Coiled coil</keyword>
<dbReference type="Pfam" id="PF10234">
    <property type="entry name" value="Cluap1"/>
    <property type="match status" value="1"/>
</dbReference>
<evidence type="ECO:0000313" key="10">
    <source>
        <dbReference type="Proteomes" id="UP000267029"/>
    </source>
</evidence>